<dbReference type="InterPro" id="IPR041899">
    <property type="entry name" value="MAGE_WH2"/>
</dbReference>
<name>A0A0N4X4F2_HAEPC</name>
<sequence length="274" mass="31094">MSRATRKSRKQTASQIVETSQSTDIEMAEDDSTPPLQGLSHATRVSKVSHLARHLLYASSNEKDGALKDALAQKQHFFSKREYCHVLREASNTLQRSFGCKVVHRANQSHVIRMTPAQESCTVDTMEEAKKGLLSAILMFIFLSKSRKSSITCITEPMLLKFLESLGLSYDTPDAVFGDIKKLISPSHTAEFIHDGYISFAKSSDRSETQMITYDWGPRAILVCEPKAILTSFCSMIKDSEMDRWEDQLDTVKQIEEERQQILQNSEKYIMDEK</sequence>
<feature type="domain" description="MAGE" evidence="2">
    <location>
        <begin position="51"/>
        <end position="229"/>
    </location>
</feature>
<dbReference type="WBParaSite" id="HPLM_0001924401-mRNA-1">
    <property type="protein sequence ID" value="HPLM_0001924401-mRNA-1"/>
    <property type="gene ID" value="HPLM_0001924401"/>
</dbReference>
<dbReference type="OrthoDB" id="205198at2759"/>
<protein>
    <submittedName>
        <fullName evidence="5">MAGE domain-containing protein</fullName>
    </submittedName>
</protein>
<evidence type="ECO:0000313" key="5">
    <source>
        <dbReference type="WBParaSite" id="HPLM_0001924401-mRNA-1"/>
    </source>
</evidence>
<dbReference type="InterPro" id="IPR037445">
    <property type="entry name" value="MAGE"/>
</dbReference>
<dbReference type="Pfam" id="PF01454">
    <property type="entry name" value="MAGE"/>
    <property type="match status" value="1"/>
</dbReference>
<dbReference type="SMART" id="SM01373">
    <property type="entry name" value="MAGE"/>
    <property type="match status" value="1"/>
</dbReference>
<evidence type="ECO:0000313" key="4">
    <source>
        <dbReference type="Proteomes" id="UP000268014"/>
    </source>
</evidence>
<dbReference type="STRING" id="6290.A0A0N4X4F2"/>
<dbReference type="GO" id="GO:0005634">
    <property type="term" value="C:nucleus"/>
    <property type="evidence" value="ECO:0007669"/>
    <property type="project" value="TreeGrafter"/>
</dbReference>
<dbReference type="PANTHER" id="PTHR11736">
    <property type="entry name" value="MELANOMA-ASSOCIATED ANTIGEN MAGE ANTIGEN"/>
    <property type="match status" value="1"/>
</dbReference>
<organism evidence="5">
    <name type="scientific">Haemonchus placei</name>
    <name type="common">Barber's pole worm</name>
    <dbReference type="NCBI Taxonomy" id="6290"/>
    <lineage>
        <taxon>Eukaryota</taxon>
        <taxon>Metazoa</taxon>
        <taxon>Ecdysozoa</taxon>
        <taxon>Nematoda</taxon>
        <taxon>Chromadorea</taxon>
        <taxon>Rhabditida</taxon>
        <taxon>Rhabditina</taxon>
        <taxon>Rhabditomorpha</taxon>
        <taxon>Strongyloidea</taxon>
        <taxon>Trichostrongylidae</taxon>
        <taxon>Haemonchus</taxon>
    </lineage>
</organism>
<feature type="region of interest" description="Disordered" evidence="1">
    <location>
        <begin position="1"/>
        <end position="34"/>
    </location>
</feature>
<dbReference type="Gene3D" id="1.10.10.1210">
    <property type="entry name" value="MAGE homology domain, winged helix WH2 motif"/>
    <property type="match status" value="1"/>
</dbReference>
<reference evidence="3 4" key="2">
    <citation type="submission" date="2018-11" db="EMBL/GenBank/DDBJ databases">
        <authorList>
            <consortium name="Pathogen Informatics"/>
        </authorList>
    </citation>
    <scope>NUCLEOTIDE SEQUENCE [LARGE SCALE GENOMIC DNA]</scope>
    <source>
        <strain evidence="3 4">MHpl1</strain>
    </source>
</reference>
<reference evidence="5" key="1">
    <citation type="submission" date="2017-02" db="UniProtKB">
        <authorList>
            <consortium name="WormBaseParasite"/>
        </authorList>
    </citation>
    <scope>IDENTIFICATION</scope>
</reference>
<dbReference type="PANTHER" id="PTHR11736:SF14">
    <property type="entry name" value="NSE3 HOMOLOG, SMC5-SMC6 COMPLEX COMPONENT"/>
    <property type="match status" value="1"/>
</dbReference>
<evidence type="ECO:0000259" key="2">
    <source>
        <dbReference type="SMART" id="SM01373"/>
    </source>
</evidence>
<dbReference type="AlphaFoldDB" id="A0A0N4X4F2"/>
<keyword evidence="4" id="KW-1185">Reference proteome</keyword>
<feature type="compositionally biased region" description="Basic residues" evidence="1">
    <location>
        <begin position="1"/>
        <end position="10"/>
    </location>
</feature>
<proteinExistence type="predicted"/>
<dbReference type="OMA" id="RAILVCE"/>
<evidence type="ECO:0000313" key="3">
    <source>
        <dbReference type="EMBL" id="VDO75911.1"/>
    </source>
</evidence>
<accession>A0A0N4X4F2</accession>
<dbReference type="InterPro" id="IPR002190">
    <property type="entry name" value="MHD_dom"/>
</dbReference>
<evidence type="ECO:0000256" key="1">
    <source>
        <dbReference type="SAM" id="MobiDB-lite"/>
    </source>
</evidence>
<gene>
    <name evidence="3" type="ORF">HPLM_LOCUS19236</name>
</gene>
<feature type="compositionally biased region" description="Polar residues" evidence="1">
    <location>
        <begin position="11"/>
        <end position="24"/>
    </location>
</feature>
<dbReference type="Proteomes" id="UP000268014">
    <property type="component" value="Unassembled WGS sequence"/>
</dbReference>
<dbReference type="EMBL" id="UZAF01021150">
    <property type="protein sequence ID" value="VDO75911.1"/>
    <property type="molecule type" value="Genomic_DNA"/>
</dbReference>